<keyword evidence="2" id="KW-0231">Viral genome packaging</keyword>
<dbReference type="RefSeq" id="WP_021167474.1">
    <property type="nucleotide sequence ID" value="NZ_CTRP01000004.1"/>
</dbReference>
<dbReference type="Gene3D" id="1.10.10.1400">
    <property type="entry name" value="Terminase, small subunit, N-terminal DNA-binding domain, HTH motif"/>
    <property type="match status" value="1"/>
</dbReference>
<proteinExistence type="predicted"/>
<dbReference type="InterPro" id="IPR005335">
    <property type="entry name" value="Terminase_ssu"/>
</dbReference>
<dbReference type="AlphaFoldDB" id="A0A0U1KV82"/>
<keyword evidence="1" id="KW-1188">Viral release from host cell</keyword>
<dbReference type="InterPro" id="IPR052404">
    <property type="entry name" value="SPP1-like_terminase"/>
</dbReference>
<protein>
    <submittedName>
        <fullName evidence="3">Phage terminase small subunit</fullName>
    </submittedName>
</protein>
<evidence type="ECO:0000256" key="1">
    <source>
        <dbReference type="ARBA" id="ARBA00022612"/>
    </source>
</evidence>
<gene>
    <name evidence="3" type="ORF">SpAn4DRAFT_3875</name>
</gene>
<dbReference type="GO" id="GO:0051276">
    <property type="term" value="P:chromosome organization"/>
    <property type="evidence" value="ECO:0007669"/>
    <property type="project" value="InterPro"/>
</dbReference>
<dbReference type="PANTHER" id="PTHR41328:SF2">
    <property type="entry name" value="TERMINASE SMALL SUBUNIT"/>
    <property type="match status" value="1"/>
</dbReference>
<dbReference type="PANTHER" id="PTHR41328">
    <property type="entry name" value="TERMINASE SMALL SUBUNIT-RELATED"/>
    <property type="match status" value="1"/>
</dbReference>
<evidence type="ECO:0000256" key="2">
    <source>
        <dbReference type="ARBA" id="ARBA00023219"/>
    </source>
</evidence>
<keyword evidence="4" id="KW-1185">Reference proteome</keyword>
<evidence type="ECO:0000313" key="4">
    <source>
        <dbReference type="Proteomes" id="UP000049855"/>
    </source>
</evidence>
<dbReference type="EMBL" id="CTRP01000004">
    <property type="protein sequence ID" value="CQR71370.1"/>
    <property type="molecule type" value="Genomic_DNA"/>
</dbReference>
<accession>A0A0U1KV82</accession>
<dbReference type="Pfam" id="PF03592">
    <property type="entry name" value="Terminase_2"/>
    <property type="match status" value="1"/>
</dbReference>
<name>A0A0U1KV82_9FIRM</name>
<reference evidence="4" key="1">
    <citation type="submission" date="2015-03" db="EMBL/GenBank/DDBJ databases">
        <authorList>
            <person name="Nijsse Bart"/>
        </authorList>
    </citation>
    <scope>NUCLEOTIDE SEQUENCE [LARGE SCALE GENOMIC DNA]</scope>
</reference>
<organism evidence="3 4">
    <name type="scientific">Sporomusa ovata</name>
    <dbReference type="NCBI Taxonomy" id="2378"/>
    <lineage>
        <taxon>Bacteria</taxon>
        <taxon>Bacillati</taxon>
        <taxon>Bacillota</taxon>
        <taxon>Negativicutes</taxon>
        <taxon>Selenomonadales</taxon>
        <taxon>Sporomusaceae</taxon>
        <taxon>Sporomusa</taxon>
    </lineage>
</organism>
<evidence type="ECO:0000313" key="3">
    <source>
        <dbReference type="EMBL" id="CQR71370.1"/>
    </source>
</evidence>
<dbReference type="InterPro" id="IPR038713">
    <property type="entry name" value="Terminase_Gp1_N_sf"/>
</dbReference>
<dbReference type="Proteomes" id="UP000049855">
    <property type="component" value="Unassembled WGS sequence"/>
</dbReference>
<sequence>MGRKKGITDKQRRFVQEYLVDHNGTAAAIRAGYSPRSAKDIAYELLHNPDIRELIDLREAWISARVGISPERTKQKIACGAYANIRNIVDVKDGVLTVKNMEDISELDSASIQEIMVTPTKQGNVIKVKLVDQKGMLDLLCKIDGMYTDRLEVKDTTDRALNMKKARERVRNAQSARSTDQ</sequence>